<evidence type="ECO:0000313" key="3">
    <source>
        <dbReference type="Proteomes" id="UP000076715"/>
    </source>
</evidence>
<dbReference type="OrthoDB" id="9763076at2"/>
<protein>
    <recommendedName>
        <fullName evidence="4">VWA domain-containing protein</fullName>
    </recommendedName>
</protein>
<dbReference type="InterPro" id="IPR036465">
    <property type="entry name" value="vWFA_dom_sf"/>
</dbReference>
<keyword evidence="3" id="KW-1185">Reference proteome</keyword>
<feature type="transmembrane region" description="Helical" evidence="1">
    <location>
        <begin position="652"/>
        <end position="669"/>
    </location>
</feature>
<dbReference type="AlphaFoldDB" id="A0A163C9Y3"/>
<organism evidence="2 3">
    <name type="scientific">Aquimarina aggregata</name>
    <dbReference type="NCBI Taxonomy" id="1642818"/>
    <lineage>
        <taxon>Bacteria</taxon>
        <taxon>Pseudomonadati</taxon>
        <taxon>Bacteroidota</taxon>
        <taxon>Flavobacteriia</taxon>
        <taxon>Flavobacteriales</taxon>
        <taxon>Flavobacteriaceae</taxon>
        <taxon>Aquimarina</taxon>
    </lineage>
</organism>
<comment type="caution">
    <text evidence="2">The sequence shown here is derived from an EMBL/GenBank/DDBJ whole genome shotgun (WGS) entry which is preliminary data.</text>
</comment>
<sequence length="676" mass="78118">MQTQTILLIIAAFIIAMVIALFQYWYKAKNRQKKNLFFAFLRFLSVFSLLVLLINPTFKKNTYYTEKPTLVVAIDNSASIKHLKQEQEVSQLVQQLEEHKDLNNRFNIRYYTFSSELNDSLNFSFLEKQTNISKTLEDLNQIYKNTIAPTLLLTDGNQTYGKDYQYTSKKYKQAVYPVVIGDTTTVVDTKIQQLNVNRYAYLKNKFPVEVILTYSGNQEVKSKFEIKSGNGVLYSQDISFSEENNSTIINFSLPANNAGVQKYTAQLIPLANEKNRINNRKVFAVEVIDQKTNVLIVSDISHPDLGAFKKSIESNERRDLTIKRPSEIQALEDYQLVVLYQPNARFKNLYDKLKASKKNYFTITGAKTDWGFINRIQNKYRQEITGQSEYYIPKFNSNYGSFLFDDIGFQNYPPLVGAFGEIKVNVNFDTLLFRTISNIETQEPLLITIEENGVREGVLFGEGIWRWRAQNYLNTQGFESFDDFFGKIVQYLASSKRKSRLNTTSESFYYGNANIKIKAEYFTKNYEFDRRGNLRITIKNTDSEATQTIPMILKNNSYEVDLSNLSTGNYEYTVTAIGENIARSGSFAVLEYNVEQQFLNADVTKLKQVATNTNGKISYLDQQDDLMNSLIQDQRYQVIQKSKENVVSLIDWKYLLAIVILLLAIEWFARKYNGLI</sequence>
<feature type="transmembrane region" description="Helical" evidence="1">
    <location>
        <begin position="6"/>
        <end position="24"/>
    </location>
</feature>
<feature type="transmembrane region" description="Helical" evidence="1">
    <location>
        <begin position="36"/>
        <end position="54"/>
    </location>
</feature>
<dbReference type="EMBL" id="LQRT01000002">
    <property type="protein sequence ID" value="KZS42202.1"/>
    <property type="molecule type" value="Genomic_DNA"/>
</dbReference>
<dbReference type="Proteomes" id="UP000076715">
    <property type="component" value="Unassembled WGS sequence"/>
</dbReference>
<accession>A0A163C9Y3</accession>
<dbReference type="PANTHER" id="PTHR37947:SF1">
    <property type="entry name" value="BLL2462 PROTEIN"/>
    <property type="match status" value="1"/>
</dbReference>
<dbReference type="PANTHER" id="PTHR37947">
    <property type="entry name" value="BLL2462 PROTEIN"/>
    <property type="match status" value="1"/>
</dbReference>
<keyword evidence="1" id="KW-1133">Transmembrane helix</keyword>
<evidence type="ECO:0000313" key="2">
    <source>
        <dbReference type="EMBL" id="KZS42202.1"/>
    </source>
</evidence>
<keyword evidence="1" id="KW-0812">Transmembrane</keyword>
<dbReference type="RefSeq" id="WP_066309493.1">
    <property type="nucleotide sequence ID" value="NZ_LQRT01000002.1"/>
</dbReference>
<keyword evidence="1" id="KW-0472">Membrane</keyword>
<reference evidence="2 3" key="1">
    <citation type="submission" date="2016-01" db="EMBL/GenBank/DDBJ databases">
        <title>The draft genome sequence of Aquimarina sp. RZW4-3-2.</title>
        <authorList>
            <person name="Wang Y."/>
        </authorList>
    </citation>
    <scope>NUCLEOTIDE SEQUENCE [LARGE SCALE GENOMIC DNA]</scope>
    <source>
        <strain evidence="2 3">RZW4-3-2</strain>
    </source>
</reference>
<name>A0A163C9Y3_9FLAO</name>
<evidence type="ECO:0000256" key="1">
    <source>
        <dbReference type="SAM" id="Phobius"/>
    </source>
</evidence>
<dbReference type="SUPFAM" id="SSF53300">
    <property type="entry name" value="vWA-like"/>
    <property type="match status" value="1"/>
</dbReference>
<proteinExistence type="predicted"/>
<dbReference type="STRING" id="1642818.AWE51_01795"/>
<gene>
    <name evidence="2" type="ORF">AWE51_01795</name>
</gene>
<evidence type="ECO:0008006" key="4">
    <source>
        <dbReference type="Google" id="ProtNLM"/>
    </source>
</evidence>